<organism evidence="1 2">
    <name type="scientific">Heterostelium pallidum (strain ATCC 26659 / Pp 5 / PN500)</name>
    <name type="common">Cellular slime mold</name>
    <name type="synonym">Polysphondylium pallidum</name>
    <dbReference type="NCBI Taxonomy" id="670386"/>
    <lineage>
        <taxon>Eukaryota</taxon>
        <taxon>Amoebozoa</taxon>
        <taxon>Evosea</taxon>
        <taxon>Eumycetozoa</taxon>
        <taxon>Dictyostelia</taxon>
        <taxon>Acytosteliales</taxon>
        <taxon>Acytosteliaceae</taxon>
        <taxon>Heterostelium</taxon>
    </lineage>
</organism>
<sequence>MIVYHNGSETKFFDLKTQTIIKPNSLKDIKQSHMVQAGDDIFFFGAGTEYIKYSISQKKTTKFNSCVYQRGTMYSACYYKEKNRIYILHRYTDHYSKSSQIEIIDPINLSVQVKTVSISHITNPQILASNGLVYIVDTSYIHTMSDNCQITSTIGLYNFQMKLCAIGDGHIYIFTTQSTIERFDLESKSFTTVPDINQLFRYPNNSTISKIVYVPSSGVSSSKLYCFSASSTTVKVYDLITYMFTDVVIEVSNHAVFIKRNKD</sequence>
<proteinExistence type="predicted"/>
<evidence type="ECO:0000313" key="2">
    <source>
        <dbReference type="Proteomes" id="UP000001396"/>
    </source>
</evidence>
<comment type="caution">
    <text evidence="1">The sequence shown here is derived from an EMBL/GenBank/DDBJ whole genome shotgun (WGS) entry which is preliminary data.</text>
</comment>
<accession>D3B579</accession>
<dbReference type="AlphaFoldDB" id="D3B579"/>
<keyword evidence="2" id="KW-1185">Reference proteome</keyword>
<dbReference type="GeneID" id="31359079"/>
<name>D3B579_HETP5</name>
<gene>
    <name evidence="1" type="ORF">PPL_03592</name>
</gene>
<protein>
    <submittedName>
        <fullName evidence="1">Uncharacterized protein</fullName>
    </submittedName>
</protein>
<dbReference type="Proteomes" id="UP000001396">
    <property type="component" value="Unassembled WGS sequence"/>
</dbReference>
<evidence type="ECO:0000313" key="1">
    <source>
        <dbReference type="EMBL" id="EFA83444.1"/>
    </source>
</evidence>
<reference evidence="1 2" key="1">
    <citation type="journal article" date="2011" name="Genome Res.">
        <title>Phylogeny-wide analysis of social amoeba genomes highlights ancient origins for complex intercellular communication.</title>
        <authorList>
            <person name="Heidel A.J."/>
            <person name="Lawal H.M."/>
            <person name="Felder M."/>
            <person name="Schilde C."/>
            <person name="Helps N.R."/>
            <person name="Tunggal B."/>
            <person name="Rivero F."/>
            <person name="John U."/>
            <person name="Schleicher M."/>
            <person name="Eichinger L."/>
            <person name="Platzer M."/>
            <person name="Noegel A.A."/>
            <person name="Schaap P."/>
            <person name="Gloeckner G."/>
        </authorList>
    </citation>
    <scope>NUCLEOTIDE SEQUENCE [LARGE SCALE GENOMIC DNA]</scope>
    <source>
        <strain evidence="2">ATCC 26659 / Pp 5 / PN500</strain>
    </source>
</reference>
<dbReference type="Gene3D" id="2.120.10.80">
    <property type="entry name" value="Kelch-type beta propeller"/>
    <property type="match status" value="1"/>
</dbReference>
<dbReference type="RefSeq" id="XP_020435561.1">
    <property type="nucleotide sequence ID" value="XM_020574519.1"/>
</dbReference>
<dbReference type="InParanoid" id="D3B579"/>
<dbReference type="InterPro" id="IPR015915">
    <property type="entry name" value="Kelch-typ_b-propeller"/>
</dbReference>
<dbReference type="SUPFAM" id="SSF117281">
    <property type="entry name" value="Kelch motif"/>
    <property type="match status" value="1"/>
</dbReference>
<dbReference type="EMBL" id="ADBJ01000015">
    <property type="protein sequence ID" value="EFA83444.1"/>
    <property type="molecule type" value="Genomic_DNA"/>
</dbReference>